<evidence type="ECO:0000259" key="8">
    <source>
        <dbReference type="Pfam" id="PF00347"/>
    </source>
</evidence>
<dbReference type="GO" id="GO:0003735">
    <property type="term" value="F:structural constituent of ribosome"/>
    <property type="evidence" value="ECO:0007669"/>
    <property type="project" value="UniProtKB-UniRule"/>
</dbReference>
<keyword evidence="4 5" id="KW-0687">Ribonucleoprotein</keyword>
<evidence type="ECO:0000256" key="5">
    <source>
        <dbReference type="HAMAP-Rule" id="MF_01365"/>
    </source>
</evidence>
<comment type="similarity">
    <text evidence="5 6">Belongs to the universal ribosomal protein uL6 family.</text>
</comment>
<dbReference type="FunFam" id="3.90.930.12:FF:000002">
    <property type="entry name" value="50S ribosomal protein L6"/>
    <property type="match status" value="1"/>
</dbReference>
<dbReference type="GO" id="GO:0019843">
    <property type="term" value="F:rRNA binding"/>
    <property type="evidence" value="ECO:0007669"/>
    <property type="project" value="UniProtKB-UniRule"/>
</dbReference>
<dbReference type="NCBIfam" id="TIGR03654">
    <property type="entry name" value="L6_bact"/>
    <property type="match status" value="1"/>
</dbReference>
<dbReference type="Pfam" id="PF00347">
    <property type="entry name" value="Ribosomal_L6"/>
    <property type="match status" value="2"/>
</dbReference>
<dbReference type="PANTHER" id="PTHR11655:SF14">
    <property type="entry name" value="LARGE RIBOSOMAL SUBUNIT PROTEIN UL6M"/>
    <property type="match status" value="1"/>
</dbReference>
<reference evidence="10" key="1">
    <citation type="submission" date="2017-02" db="EMBL/GenBank/DDBJ databases">
        <title>Comparative genomics and description of representatives of a novel lineage of planctomycetes thriving in anoxic sediments.</title>
        <authorList>
            <person name="Spring S."/>
            <person name="Bunk B."/>
            <person name="Sproer C."/>
        </authorList>
    </citation>
    <scope>NUCLEOTIDE SEQUENCE [LARGE SCALE GENOMIC DNA]</scope>
    <source>
        <strain evidence="10">ST-NAGAB-D1</strain>
    </source>
</reference>
<dbReference type="GO" id="GO:0002181">
    <property type="term" value="P:cytoplasmic translation"/>
    <property type="evidence" value="ECO:0007669"/>
    <property type="project" value="TreeGrafter"/>
</dbReference>
<dbReference type="STRING" id="1936003.STSP2_03036"/>
<evidence type="ECO:0000256" key="7">
    <source>
        <dbReference type="RuleBase" id="RU003870"/>
    </source>
</evidence>
<gene>
    <name evidence="5 9" type="primary">rplF</name>
    <name evidence="9" type="ORF">STSP2_03036</name>
</gene>
<organism evidence="9 10">
    <name type="scientific">Anaerohalosphaera lusitana</name>
    <dbReference type="NCBI Taxonomy" id="1936003"/>
    <lineage>
        <taxon>Bacteria</taxon>
        <taxon>Pseudomonadati</taxon>
        <taxon>Planctomycetota</taxon>
        <taxon>Phycisphaerae</taxon>
        <taxon>Sedimentisphaerales</taxon>
        <taxon>Anaerohalosphaeraceae</taxon>
        <taxon>Anaerohalosphaera</taxon>
    </lineage>
</organism>
<evidence type="ECO:0000256" key="6">
    <source>
        <dbReference type="RuleBase" id="RU003869"/>
    </source>
</evidence>
<dbReference type="PRINTS" id="PR00059">
    <property type="entry name" value="RIBOSOMALL6"/>
</dbReference>
<dbReference type="GO" id="GO:0022625">
    <property type="term" value="C:cytosolic large ribosomal subunit"/>
    <property type="evidence" value="ECO:0007669"/>
    <property type="project" value="UniProtKB-UniRule"/>
</dbReference>
<dbReference type="PROSITE" id="PS00525">
    <property type="entry name" value="RIBOSOMAL_L6_1"/>
    <property type="match status" value="1"/>
</dbReference>
<dbReference type="EMBL" id="CP019791">
    <property type="protein sequence ID" value="AQT69838.1"/>
    <property type="molecule type" value="Genomic_DNA"/>
</dbReference>
<evidence type="ECO:0000256" key="2">
    <source>
        <dbReference type="ARBA" id="ARBA00022884"/>
    </source>
</evidence>
<proteinExistence type="inferred from homology"/>
<feature type="domain" description="Large ribosomal subunit protein uL6 alpha-beta" evidence="8">
    <location>
        <begin position="94"/>
        <end position="174"/>
    </location>
</feature>
<evidence type="ECO:0000256" key="3">
    <source>
        <dbReference type="ARBA" id="ARBA00022980"/>
    </source>
</evidence>
<dbReference type="InterPro" id="IPR020040">
    <property type="entry name" value="Ribosomal_uL6_a/b-dom"/>
</dbReference>
<dbReference type="SUPFAM" id="SSF56053">
    <property type="entry name" value="Ribosomal protein L6"/>
    <property type="match status" value="2"/>
</dbReference>
<keyword evidence="3 5" id="KW-0689">Ribosomal protein</keyword>
<dbReference type="PIRSF" id="PIRSF002162">
    <property type="entry name" value="Ribosomal_L6"/>
    <property type="match status" value="1"/>
</dbReference>
<comment type="subunit">
    <text evidence="5">Part of the 50S ribosomal subunit.</text>
</comment>
<sequence>MSRIGKKPIAIPAGVKVEIGKDKVKVTGPKGNLEQNRLPGIDLKVDEDAKQVIVSNTNEANKQYRANYGTMRALVNNMVVGTTEGFARKMEIYGTGYNIKEQGGKLVLQVGFCHPVELKMPKSVSVEIKTPATRGNDVPAVFTLSGYNKHELGQFAANVRKVRPPEPYKGKGIRFSDEYVRRKAGKSFASGG</sequence>
<dbReference type="RefSeq" id="WP_146663484.1">
    <property type="nucleotide sequence ID" value="NZ_CP019791.1"/>
</dbReference>
<evidence type="ECO:0000313" key="10">
    <source>
        <dbReference type="Proteomes" id="UP000189674"/>
    </source>
</evidence>
<keyword evidence="2 5" id="KW-0694">RNA-binding</keyword>
<accession>A0A1U9NQ43</accession>
<dbReference type="Gene3D" id="3.90.930.12">
    <property type="entry name" value="Ribosomal protein L6, alpha-beta domain"/>
    <property type="match status" value="2"/>
</dbReference>
<dbReference type="InterPro" id="IPR036789">
    <property type="entry name" value="Ribosomal_uL6-like_a/b-dom_sf"/>
</dbReference>
<evidence type="ECO:0000256" key="4">
    <source>
        <dbReference type="ARBA" id="ARBA00023274"/>
    </source>
</evidence>
<dbReference type="OrthoDB" id="9805007at2"/>
<evidence type="ECO:0000256" key="1">
    <source>
        <dbReference type="ARBA" id="ARBA00022730"/>
    </source>
</evidence>
<dbReference type="InterPro" id="IPR019906">
    <property type="entry name" value="Ribosomal_uL6_bac-type"/>
</dbReference>
<dbReference type="Proteomes" id="UP000189674">
    <property type="component" value="Chromosome"/>
</dbReference>
<dbReference type="InterPro" id="IPR002358">
    <property type="entry name" value="Ribosomal_uL6_CS"/>
</dbReference>
<protein>
    <recommendedName>
        <fullName evidence="5">Large ribosomal subunit protein uL6</fullName>
    </recommendedName>
</protein>
<dbReference type="HAMAP" id="MF_01365_B">
    <property type="entry name" value="Ribosomal_uL6_B"/>
    <property type="match status" value="1"/>
</dbReference>
<keyword evidence="10" id="KW-1185">Reference proteome</keyword>
<keyword evidence="1 5" id="KW-0699">rRNA-binding</keyword>
<dbReference type="PANTHER" id="PTHR11655">
    <property type="entry name" value="60S/50S RIBOSOMAL PROTEIN L6/L9"/>
    <property type="match status" value="1"/>
</dbReference>
<dbReference type="KEGG" id="alus:STSP2_03036"/>
<evidence type="ECO:0000313" key="9">
    <source>
        <dbReference type="EMBL" id="AQT69838.1"/>
    </source>
</evidence>
<dbReference type="AlphaFoldDB" id="A0A1U9NQ43"/>
<feature type="domain" description="Large ribosomal subunit protein uL6 alpha-beta" evidence="8">
    <location>
        <begin position="11"/>
        <end position="85"/>
    </location>
</feature>
<dbReference type="InterPro" id="IPR000702">
    <property type="entry name" value="Ribosomal_uL6-like"/>
</dbReference>
<name>A0A1U9NQ43_9BACT</name>
<comment type="function">
    <text evidence="5 7">This protein binds to the 23S rRNA, and is important in its secondary structure. It is located near the subunit interface in the base of the L7/L12 stalk, and near the tRNA binding site of the peptidyltransferase center.</text>
</comment>